<dbReference type="Pfam" id="PF18848">
    <property type="entry name" value="baeRF_family6"/>
    <property type="match status" value="1"/>
</dbReference>
<dbReference type="AlphaFoldDB" id="A0A6N7XKH5"/>
<comment type="caution">
    <text evidence="2">The sequence shown here is derived from an EMBL/GenBank/DDBJ whole genome shotgun (WGS) entry which is preliminary data.</text>
</comment>
<protein>
    <recommendedName>
        <fullName evidence="1">Bacterial archaeo-eukaryotic release factor family 6 domain-containing protein</fullName>
    </recommendedName>
</protein>
<reference evidence="2 3" key="1">
    <citation type="submission" date="2019-09" db="EMBL/GenBank/DDBJ databases">
        <title>In-depth cultivation of the pig gut microbiome towards novel bacterial diversity and tailored functional studies.</title>
        <authorList>
            <person name="Wylensek D."/>
            <person name="Hitch T.C.A."/>
            <person name="Clavel T."/>
        </authorList>
    </citation>
    <scope>NUCLEOTIDE SEQUENCE [LARGE SCALE GENOMIC DNA]</scope>
    <source>
        <strain evidence="2 3">WCA3-693-APC-4?</strain>
    </source>
</reference>
<feature type="domain" description="Bacterial archaeo-eukaryotic release factor family 6" evidence="1">
    <location>
        <begin position="128"/>
        <end position="277"/>
    </location>
</feature>
<accession>A0A6N7XKH5</accession>
<keyword evidence="3" id="KW-1185">Reference proteome</keyword>
<evidence type="ECO:0000313" key="3">
    <source>
        <dbReference type="Proteomes" id="UP000469523"/>
    </source>
</evidence>
<dbReference type="EMBL" id="VUNQ01000036">
    <property type="protein sequence ID" value="MSU02571.1"/>
    <property type="molecule type" value="Genomic_DNA"/>
</dbReference>
<dbReference type="InterPro" id="IPR040628">
    <property type="entry name" value="BaeRF_family6"/>
</dbReference>
<name>A0A6N7XKH5_9FIRM</name>
<organism evidence="2 3">
    <name type="scientific">Tissierella pigra</name>
    <dbReference type="NCBI Taxonomy" id="2607614"/>
    <lineage>
        <taxon>Bacteria</taxon>
        <taxon>Bacillati</taxon>
        <taxon>Bacillota</taxon>
        <taxon>Tissierellia</taxon>
        <taxon>Tissierellales</taxon>
        <taxon>Tissierellaceae</taxon>
        <taxon>Tissierella</taxon>
    </lineage>
</organism>
<sequence>MNILTRKKLEDLINKEEKLCVSMYFPTFRMGVDIKQNPIRFKQRIRDAEDKLFNMGLEKDEVKDILKSASDLIDETVFWQNQTEGLAVFLTSENINYYHLPFEVEEQTIVSNKFYTKPLFPLFTGDGQYLILALSKNEMRLFKASRQMVKEIRMEEAPRSIHDMEVDNDPRTNLTIKTANPQGGTSELVYNSVTQGQGNENDFERNELIRYFRAIDEPLNKLYKGDEIPLVLAGVEYLIPIYKEISNYPNILDEFIKGNPEILYGDDLQKMAWTLIEPKFLKIQELAEEKYRQYSGQGNKLFSDSLRKILSQAYNGQVETLFIAKGATQWGNFDPETNKIEFHEEQKIKNQDLMELVATLTITRGGTVYAVDEDKMPNGKTIAAVLRY</sequence>
<dbReference type="Proteomes" id="UP000469523">
    <property type="component" value="Unassembled WGS sequence"/>
</dbReference>
<evidence type="ECO:0000313" key="2">
    <source>
        <dbReference type="EMBL" id="MSU02571.1"/>
    </source>
</evidence>
<gene>
    <name evidence="2" type="ORF">FYJ83_14010</name>
</gene>
<evidence type="ECO:0000259" key="1">
    <source>
        <dbReference type="Pfam" id="PF18848"/>
    </source>
</evidence>
<proteinExistence type="predicted"/>
<dbReference type="RefSeq" id="WP_154441565.1">
    <property type="nucleotide sequence ID" value="NZ_JAHLPJ010000001.1"/>
</dbReference>